<dbReference type="Gene3D" id="2.60.120.330">
    <property type="entry name" value="B-lactam Antibiotic, Isopenicillin N Synthase, Chain"/>
    <property type="match status" value="1"/>
</dbReference>
<evidence type="ECO:0000256" key="3">
    <source>
        <dbReference type="ARBA" id="ARBA00022723"/>
    </source>
</evidence>
<reference evidence="8 9" key="1">
    <citation type="submission" date="2018-04" db="EMBL/GenBank/DDBJ databases">
        <authorList>
            <person name="Vogel A."/>
        </authorList>
    </citation>
    <scope>NUCLEOTIDE SEQUENCE [LARGE SCALE GENOMIC DNA]</scope>
</reference>
<evidence type="ECO:0000256" key="4">
    <source>
        <dbReference type="ARBA" id="ARBA00023002"/>
    </source>
</evidence>
<evidence type="ECO:0000256" key="5">
    <source>
        <dbReference type="ARBA" id="ARBA00023004"/>
    </source>
</evidence>
<dbReference type="InterPro" id="IPR050295">
    <property type="entry name" value="Plant_2OG-oxidoreductases"/>
</dbReference>
<keyword evidence="9" id="KW-1185">Reference proteome</keyword>
<dbReference type="InterPro" id="IPR044861">
    <property type="entry name" value="IPNS-like_FE2OG_OXY"/>
</dbReference>
<evidence type="ECO:0000259" key="7">
    <source>
        <dbReference type="PROSITE" id="PS51471"/>
    </source>
</evidence>
<dbReference type="GO" id="GO:0046872">
    <property type="term" value="F:metal ion binding"/>
    <property type="evidence" value="ECO:0007669"/>
    <property type="project" value="UniProtKB-KW"/>
</dbReference>
<keyword evidence="5" id="KW-0408">Iron</keyword>
<dbReference type="PROSITE" id="PS51471">
    <property type="entry name" value="FE2OG_OXY"/>
    <property type="match status" value="1"/>
</dbReference>
<protein>
    <recommendedName>
        <fullName evidence="2">feruloyl-CoA 6-hydroxylase</fullName>
        <ecNumber evidence="2">1.14.11.61</ecNumber>
    </recommendedName>
</protein>
<keyword evidence="3" id="KW-0479">Metal-binding</keyword>
<evidence type="ECO:0000313" key="8">
    <source>
        <dbReference type="EMBL" id="VFQ69488.1"/>
    </source>
</evidence>
<organism evidence="8 9">
    <name type="scientific">Cuscuta campestris</name>
    <dbReference type="NCBI Taxonomy" id="132261"/>
    <lineage>
        <taxon>Eukaryota</taxon>
        <taxon>Viridiplantae</taxon>
        <taxon>Streptophyta</taxon>
        <taxon>Embryophyta</taxon>
        <taxon>Tracheophyta</taxon>
        <taxon>Spermatophyta</taxon>
        <taxon>Magnoliopsida</taxon>
        <taxon>eudicotyledons</taxon>
        <taxon>Gunneridae</taxon>
        <taxon>Pentapetalae</taxon>
        <taxon>asterids</taxon>
        <taxon>lamiids</taxon>
        <taxon>Solanales</taxon>
        <taxon>Convolvulaceae</taxon>
        <taxon>Cuscuteae</taxon>
        <taxon>Cuscuta</taxon>
        <taxon>Cuscuta subgen. Grammica</taxon>
        <taxon>Cuscuta sect. Cleistogrammica</taxon>
    </lineage>
</organism>
<evidence type="ECO:0000256" key="6">
    <source>
        <dbReference type="ARBA" id="ARBA00048503"/>
    </source>
</evidence>
<feature type="domain" description="Fe2OG dioxygenase" evidence="7">
    <location>
        <begin position="27"/>
        <end position="130"/>
    </location>
</feature>
<dbReference type="SUPFAM" id="SSF51197">
    <property type="entry name" value="Clavaminate synthase-like"/>
    <property type="match status" value="1"/>
</dbReference>
<comment type="pathway">
    <text evidence="1">Phenylpropanoid metabolism.</text>
</comment>
<evidence type="ECO:0000256" key="1">
    <source>
        <dbReference type="ARBA" id="ARBA00004918"/>
    </source>
</evidence>
<evidence type="ECO:0000256" key="2">
    <source>
        <dbReference type="ARBA" id="ARBA00012885"/>
    </source>
</evidence>
<gene>
    <name evidence="8" type="ORF">CCAM_LOCUS11264</name>
</gene>
<dbReference type="OrthoDB" id="288590at2759"/>
<dbReference type="PANTHER" id="PTHR47991">
    <property type="entry name" value="OXOGLUTARATE/IRON-DEPENDENT DIOXYGENASE"/>
    <property type="match status" value="1"/>
</dbReference>
<keyword evidence="4" id="KW-0560">Oxidoreductase</keyword>
<dbReference type="EMBL" id="OOIL02000791">
    <property type="protein sequence ID" value="VFQ69488.1"/>
    <property type="molecule type" value="Genomic_DNA"/>
</dbReference>
<dbReference type="Proteomes" id="UP000595140">
    <property type="component" value="Unassembled WGS sequence"/>
</dbReference>
<accession>A0A484KXK4</accession>
<dbReference type="EC" id="1.14.11.61" evidence="2"/>
<dbReference type="Pfam" id="PF03171">
    <property type="entry name" value="2OG-FeII_Oxy"/>
    <property type="match status" value="1"/>
</dbReference>
<proteinExistence type="predicted"/>
<name>A0A484KXK4_9ASTE</name>
<sequence>MKELSMRIVEMLGRSLKVDPSYYREYFVEGVLMLKCNFYPRCAEPEFTLGTGPHRDTNSHTILYQDDQVQGLQVFVDNQWKLVRPISHALVVAIGDTFQALTNKMYKSCLHRAVVNNEQERLSLAFFISPAEGKPIKAPEDLISIDKPRLYPEFTWSNLLYYIQNHYRADDATLQNFCKWLQST</sequence>
<comment type="catalytic activity">
    <reaction evidence="6">
        <text>(E)-feruloyl-CoA + 2-oxoglutarate + O2 = (E)-6-hydroxyferuloyl-CoA + succinate + CO2</text>
        <dbReference type="Rhea" id="RHEA:57856"/>
        <dbReference type="ChEBI" id="CHEBI:15379"/>
        <dbReference type="ChEBI" id="CHEBI:16526"/>
        <dbReference type="ChEBI" id="CHEBI:16810"/>
        <dbReference type="ChEBI" id="CHEBI:30031"/>
        <dbReference type="ChEBI" id="CHEBI:87305"/>
        <dbReference type="ChEBI" id="CHEBI:142390"/>
        <dbReference type="EC" id="1.14.11.61"/>
    </reaction>
</comment>
<dbReference type="InterPro" id="IPR005123">
    <property type="entry name" value="Oxoglu/Fe-dep_dioxygenase_dom"/>
</dbReference>
<dbReference type="GO" id="GO:0016491">
    <property type="term" value="F:oxidoreductase activity"/>
    <property type="evidence" value="ECO:0007669"/>
    <property type="project" value="UniProtKB-KW"/>
</dbReference>
<dbReference type="InterPro" id="IPR027443">
    <property type="entry name" value="IPNS-like_sf"/>
</dbReference>
<dbReference type="AlphaFoldDB" id="A0A484KXK4"/>
<evidence type="ECO:0000313" key="9">
    <source>
        <dbReference type="Proteomes" id="UP000595140"/>
    </source>
</evidence>